<proteinExistence type="predicted"/>
<feature type="transmembrane region" description="Helical" evidence="1">
    <location>
        <begin position="43"/>
        <end position="61"/>
    </location>
</feature>
<evidence type="ECO:0000313" key="3">
    <source>
        <dbReference type="Proteomes" id="UP000236738"/>
    </source>
</evidence>
<evidence type="ECO:0000313" key="2">
    <source>
        <dbReference type="EMBL" id="SEG38187.1"/>
    </source>
</evidence>
<sequence>MQTDPNEKDVYIEKNFFSQDIPVSDRTSVFNSLFFHYKKNWQVSFALMLFLSVSIGCLGLSEDSSATIIGAMIIAPLGQPIIAFGGAIALNWRIQSFRMLGIIILGTFGSLLISYIIGLTLPDMLPSQQMLIRTSPDFRDLGISVLAGAAGAYGYYRSEFSTVLSGVAIAVALVPPICTCGMMLEQGYYILAAGSFLLFTTNFFGITFSALLVFFIMGINHKKNTKFFYVGTLIIVIVGSGIILPLALNYKKFNYGNQFQSLMYQKAKSVFNQEKDAPIIKEIMIEGKGIIITVVPFPKDNRKHIFIKKLEAETGFQVFIKKSFDER</sequence>
<keyword evidence="1" id="KW-1133">Transmembrane helix</keyword>
<dbReference type="Pfam" id="PF04087">
    <property type="entry name" value="DUF389"/>
    <property type="match status" value="1"/>
</dbReference>
<feature type="transmembrane region" description="Helical" evidence="1">
    <location>
        <begin position="67"/>
        <end position="90"/>
    </location>
</feature>
<feature type="transmembrane region" description="Helical" evidence="1">
    <location>
        <begin position="227"/>
        <end position="248"/>
    </location>
</feature>
<dbReference type="RefSeq" id="WP_103914013.1">
    <property type="nucleotide sequence ID" value="NZ_FNUS01000005.1"/>
</dbReference>
<dbReference type="OrthoDB" id="9790659at2"/>
<keyword evidence="3" id="KW-1185">Reference proteome</keyword>
<feature type="transmembrane region" description="Helical" evidence="1">
    <location>
        <begin position="97"/>
        <end position="118"/>
    </location>
</feature>
<dbReference type="PANTHER" id="PTHR20992">
    <property type="entry name" value="AT15442P-RELATED"/>
    <property type="match status" value="1"/>
</dbReference>
<dbReference type="PANTHER" id="PTHR20992:SF9">
    <property type="entry name" value="AT15442P-RELATED"/>
    <property type="match status" value="1"/>
</dbReference>
<protein>
    <submittedName>
        <fullName evidence="2">Uncharacterized hydrophobic domain-containing protein</fullName>
    </submittedName>
</protein>
<keyword evidence="1" id="KW-0812">Transmembrane</keyword>
<dbReference type="EMBL" id="FNUS01000005">
    <property type="protein sequence ID" value="SEG38187.1"/>
    <property type="molecule type" value="Genomic_DNA"/>
</dbReference>
<dbReference type="InterPro" id="IPR005240">
    <property type="entry name" value="DUF389"/>
</dbReference>
<reference evidence="3" key="1">
    <citation type="submission" date="2016-10" db="EMBL/GenBank/DDBJ databases">
        <authorList>
            <person name="Varghese N."/>
            <person name="Submissions S."/>
        </authorList>
    </citation>
    <scope>NUCLEOTIDE SEQUENCE [LARGE SCALE GENOMIC DNA]</scope>
    <source>
        <strain evidence="3">DSM 21580</strain>
    </source>
</reference>
<gene>
    <name evidence="2" type="ORF">SAMN05421847_2130</name>
</gene>
<dbReference type="Proteomes" id="UP000236738">
    <property type="component" value="Unassembled WGS sequence"/>
</dbReference>
<feature type="transmembrane region" description="Helical" evidence="1">
    <location>
        <begin position="163"/>
        <end position="184"/>
    </location>
</feature>
<organism evidence="2 3">
    <name type="scientific">Halpernia humi</name>
    <dbReference type="NCBI Taxonomy" id="493375"/>
    <lineage>
        <taxon>Bacteria</taxon>
        <taxon>Pseudomonadati</taxon>
        <taxon>Bacteroidota</taxon>
        <taxon>Flavobacteriia</taxon>
        <taxon>Flavobacteriales</taxon>
        <taxon>Weeksellaceae</taxon>
        <taxon>Chryseobacterium group</taxon>
        <taxon>Halpernia</taxon>
    </lineage>
</organism>
<keyword evidence="1" id="KW-0472">Membrane</keyword>
<dbReference type="AlphaFoldDB" id="A0A1H5ZR98"/>
<name>A0A1H5ZR98_9FLAO</name>
<accession>A0A1H5ZR98</accession>
<evidence type="ECO:0000256" key="1">
    <source>
        <dbReference type="SAM" id="Phobius"/>
    </source>
</evidence>
<feature type="transmembrane region" description="Helical" evidence="1">
    <location>
        <begin position="190"/>
        <end position="215"/>
    </location>
</feature>